<dbReference type="OrthoDB" id="5872352at2759"/>
<evidence type="ECO:0000313" key="1">
    <source>
        <dbReference type="EMBL" id="RCN44803.1"/>
    </source>
</evidence>
<name>A0A368GKA1_ANCCA</name>
<sequence length="269" mass="31153">MDSAGVCEFTGTKDVEKSAINDKVLQFFNDTTEKRDDEYYVRLAFEQDHPPLRTNKALAFKCLGSVLKMLKSNAKLLEDYDDTFRTQLDNGIIEEIPEGQGKRGVIHYTPHQPLIIPHKETTKLRTVFDTSSQFKDCPSLNYVRHQGPLILPNTQCCYASGCHTELDRDATRFFWVRDYRKDPTDDNILTYRFTRVTFGLNVSPFLLGATVHYHMRNAIQDKELEKEIRENLYADNLILVAETKRKYSLGQRAIHRRTRRDGRRGGRGT</sequence>
<accession>A0A368GKA1</accession>
<dbReference type="InterPro" id="IPR043502">
    <property type="entry name" value="DNA/RNA_pol_sf"/>
</dbReference>
<organism evidence="1 2">
    <name type="scientific">Ancylostoma caninum</name>
    <name type="common">Dog hookworm</name>
    <dbReference type="NCBI Taxonomy" id="29170"/>
    <lineage>
        <taxon>Eukaryota</taxon>
        <taxon>Metazoa</taxon>
        <taxon>Ecdysozoa</taxon>
        <taxon>Nematoda</taxon>
        <taxon>Chromadorea</taxon>
        <taxon>Rhabditida</taxon>
        <taxon>Rhabditina</taxon>
        <taxon>Rhabditomorpha</taxon>
        <taxon>Strongyloidea</taxon>
        <taxon>Ancylostomatidae</taxon>
        <taxon>Ancylostomatinae</taxon>
        <taxon>Ancylostoma</taxon>
    </lineage>
</organism>
<dbReference type="PANTHER" id="PTHR47331">
    <property type="entry name" value="PHD-TYPE DOMAIN-CONTAINING PROTEIN"/>
    <property type="match status" value="1"/>
</dbReference>
<dbReference type="AlphaFoldDB" id="A0A368GKA1"/>
<evidence type="ECO:0008006" key="3">
    <source>
        <dbReference type="Google" id="ProtNLM"/>
    </source>
</evidence>
<dbReference type="STRING" id="29170.A0A368GKA1"/>
<dbReference type="Proteomes" id="UP000252519">
    <property type="component" value="Unassembled WGS sequence"/>
</dbReference>
<keyword evidence="2" id="KW-1185">Reference proteome</keyword>
<protein>
    <recommendedName>
        <fullName evidence="3">Reverse transcriptase domain-containing protein</fullName>
    </recommendedName>
</protein>
<comment type="caution">
    <text evidence="1">The sequence shown here is derived from an EMBL/GenBank/DDBJ whole genome shotgun (WGS) entry which is preliminary data.</text>
</comment>
<gene>
    <name evidence="1" type="ORF">ANCCAN_09155</name>
</gene>
<dbReference type="EMBL" id="JOJR01000119">
    <property type="protein sequence ID" value="RCN44803.1"/>
    <property type="molecule type" value="Genomic_DNA"/>
</dbReference>
<dbReference type="PANTHER" id="PTHR47331:SF1">
    <property type="entry name" value="GAG-LIKE PROTEIN"/>
    <property type="match status" value="1"/>
</dbReference>
<proteinExistence type="predicted"/>
<reference evidence="1 2" key="1">
    <citation type="submission" date="2014-10" db="EMBL/GenBank/DDBJ databases">
        <title>Draft genome of the hookworm Ancylostoma caninum.</title>
        <authorList>
            <person name="Mitreva M."/>
        </authorList>
    </citation>
    <scope>NUCLEOTIDE SEQUENCE [LARGE SCALE GENOMIC DNA]</scope>
    <source>
        <strain evidence="1 2">Baltimore</strain>
    </source>
</reference>
<evidence type="ECO:0000313" key="2">
    <source>
        <dbReference type="Proteomes" id="UP000252519"/>
    </source>
</evidence>
<dbReference type="SUPFAM" id="SSF56672">
    <property type="entry name" value="DNA/RNA polymerases"/>
    <property type="match status" value="1"/>
</dbReference>